<evidence type="ECO:0000313" key="3">
    <source>
        <dbReference type="Proteomes" id="UP000076532"/>
    </source>
</evidence>
<organism evidence="2 3">
    <name type="scientific">Athelia psychrophila</name>
    <dbReference type="NCBI Taxonomy" id="1759441"/>
    <lineage>
        <taxon>Eukaryota</taxon>
        <taxon>Fungi</taxon>
        <taxon>Dikarya</taxon>
        <taxon>Basidiomycota</taxon>
        <taxon>Agaricomycotina</taxon>
        <taxon>Agaricomycetes</taxon>
        <taxon>Agaricomycetidae</taxon>
        <taxon>Atheliales</taxon>
        <taxon>Atheliaceae</taxon>
        <taxon>Athelia</taxon>
    </lineage>
</organism>
<keyword evidence="1" id="KW-0812">Transmembrane</keyword>
<dbReference type="AlphaFoldDB" id="A0A166R2G9"/>
<gene>
    <name evidence="2" type="ORF">FIBSPDRAFT_282471</name>
</gene>
<protein>
    <submittedName>
        <fullName evidence="2">Uncharacterized protein</fullName>
    </submittedName>
</protein>
<evidence type="ECO:0000313" key="2">
    <source>
        <dbReference type="EMBL" id="KZP27826.1"/>
    </source>
</evidence>
<keyword evidence="1" id="KW-1133">Transmembrane helix</keyword>
<feature type="transmembrane region" description="Helical" evidence="1">
    <location>
        <begin position="67"/>
        <end position="90"/>
    </location>
</feature>
<feature type="transmembrane region" description="Helical" evidence="1">
    <location>
        <begin position="6"/>
        <end position="23"/>
    </location>
</feature>
<dbReference type="Proteomes" id="UP000076532">
    <property type="component" value="Unassembled WGS sequence"/>
</dbReference>
<proteinExistence type="predicted"/>
<sequence length="120" mass="13610">MHYILFFDYLLCFAIGYGTYPPLARPCSRSRYPLRPFPHTGPASTTPSPHPFIHPNPRLYLLYHPRILIVIAACACHVSTTLFDVALPSFPFHSVFLGSVLISPHSLCIYITLCLRYAFL</sequence>
<dbReference type="EMBL" id="KV417506">
    <property type="protein sequence ID" value="KZP27826.1"/>
    <property type="molecule type" value="Genomic_DNA"/>
</dbReference>
<name>A0A166R2G9_9AGAM</name>
<accession>A0A166R2G9</accession>
<feature type="transmembrane region" description="Helical" evidence="1">
    <location>
        <begin position="96"/>
        <end position="119"/>
    </location>
</feature>
<evidence type="ECO:0000256" key="1">
    <source>
        <dbReference type="SAM" id="Phobius"/>
    </source>
</evidence>
<keyword evidence="3" id="KW-1185">Reference proteome</keyword>
<keyword evidence="1" id="KW-0472">Membrane</keyword>
<reference evidence="2 3" key="1">
    <citation type="journal article" date="2016" name="Mol. Biol. Evol.">
        <title>Comparative Genomics of Early-Diverging Mushroom-Forming Fungi Provides Insights into the Origins of Lignocellulose Decay Capabilities.</title>
        <authorList>
            <person name="Nagy L.G."/>
            <person name="Riley R."/>
            <person name="Tritt A."/>
            <person name="Adam C."/>
            <person name="Daum C."/>
            <person name="Floudas D."/>
            <person name="Sun H."/>
            <person name="Yadav J.S."/>
            <person name="Pangilinan J."/>
            <person name="Larsson K.H."/>
            <person name="Matsuura K."/>
            <person name="Barry K."/>
            <person name="Labutti K."/>
            <person name="Kuo R."/>
            <person name="Ohm R.A."/>
            <person name="Bhattacharya S.S."/>
            <person name="Shirouzu T."/>
            <person name="Yoshinaga Y."/>
            <person name="Martin F.M."/>
            <person name="Grigoriev I.V."/>
            <person name="Hibbett D.S."/>
        </authorList>
    </citation>
    <scope>NUCLEOTIDE SEQUENCE [LARGE SCALE GENOMIC DNA]</scope>
    <source>
        <strain evidence="2 3">CBS 109695</strain>
    </source>
</reference>